<dbReference type="RefSeq" id="WP_104380707.1">
    <property type="nucleotide sequence ID" value="NZ_PSZC01000039.1"/>
</dbReference>
<accession>A0A2S6ACT7</accession>
<gene>
    <name evidence="2" type="ORF">C5E45_32960</name>
</gene>
<evidence type="ECO:0008006" key="4">
    <source>
        <dbReference type="Google" id="ProtNLM"/>
    </source>
</evidence>
<reference evidence="2 3" key="1">
    <citation type="submission" date="2018-02" db="EMBL/GenBank/DDBJ databases">
        <title>8 Nocardia nova and 1 Nocardia cyriacigeorgica strain used for evolution to TMP-SMX.</title>
        <authorList>
            <person name="Mehta H."/>
            <person name="Weng J."/>
            <person name="Shamoo Y."/>
        </authorList>
    </citation>
    <scope>NUCLEOTIDE SEQUENCE [LARGE SCALE GENOMIC DNA]</scope>
    <source>
        <strain evidence="2 3">MDA3139</strain>
    </source>
</reference>
<organism evidence="2 3">
    <name type="scientific">Nocardia nova</name>
    <dbReference type="NCBI Taxonomy" id="37330"/>
    <lineage>
        <taxon>Bacteria</taxon>
        <taxon>Bacillati</taxon>
        <taxon>Actinomycetota</taxon>
        <taxon>Actinomycetes</taxon>
        <taxon>Mycobacteriales</taxon>
        <taxon>Nocardiaceae</taxon>
        <taxon>Nocardia</taxon>
    </lineage>
</organism>
<proteinExistence type="predicted"/>
<comment type="caution">
    <text evidence="2">The sequence shown here is derived from an EMBL/GenBank/DDBJ whole genome shotgun (WGS) entry which is preliminary data.</text>
</comment>
<dbReference type="EMBL" id="PSZC01000039">
    <property type="protein sequence ID" value="PPJ31903.1"/>
    <property type="molecule type" value="Genomic_DNA"/>
</dbReference>
<evidence type="ECO:0000256" key="1">
    <source>
        <dbReference type="SAM" id="MobiDB-lite"/>
    </source>
</evidence>
<evidence type="ECO:0000313" key="3">
    <source>
        <dbReference type="Proteomes" id="UP000239874"/>
    </source>
</evidence>
<sequence>MTEPVAVPKAPALSHLPQVELMHVGTWDASTGRHTFTPDDLAYAVAAMDCPAVHRPHIKLGHTDPRFDGEPAAGWVDNLAVVDGGTLIGDLVGMPGWLATPDEQGHTVIASAYPNRSIEGQYDYRCALGHTHPFVLTALALLGISEPAIGTLASLQDVGALYGVAASAPSTGGTPVTVHMKGPAMPSPKPRQVAAGVTTEDVRRKFYDSAPWSQWIEEFHLEPLELIVLDDDSGTRQRVPVIVDPAGDGTEGVTFGAAVPVVVRYDDVTPVGTEPAADGTDPAATDTAVAASKVIRFASRAESRPGRPAAAAPTPAAPADGAPTEGGSGVELTNEQLAALRTALGLADDADIDAIVTAIQNLVKASADQAQQAAADAATAADAVAASKLPDGVVTVDSGRLAALEANSAKFEAFLAKQRRDDIEVALSGAIKEGRITPANKEAWRKTLDNDLEHGKTLLASMAANSAVPVSELGHSTEPADTSVADDPRFKEWSI</sequence>
<evidence type="ECO:0000313" key="2">
    <source>
        <dbReference type="EMBL" id="PPJ31903.1"/>
    </source>
</evidence>
<dbReference type="Proteomes" id="UP000239874">
    <property type="component" value="Unassembled WGS sequence"/>
</dbReference>
<feature type="compositionally biased region" description="Basic and acidic residues" evidence="1">
    <location>
        <begin position="486"/>
        <end position="495"/>
    </location>
</feature>
<dbReference type="InterPro" id="IPR012106">
    <property type="entry name" value="Phage_Mu_Gp1"/>
</dbReference>
<dbReference type="AlphaFoldDB" id="A0A2S6ACT7"/>
<feature type="region of interest" description="Disordered" evidence="1">
    <location>
        <begin position="471"/>
        <end position="495"/>
    </location>
</feature>
<protein>
    <recommendedName>
        <fullName evidence="4">Capsid maturation protease</fullName>
    </recommendedName>
</protein>
<feature type="region of interest" description="Disordered" evidence="1">
    <location>
        <begin position="299"/>
        <end position="329"/>
    </location>
</feature>
<name>A0A2S6ACT7_9NOCA</name>
<dbReference type="Pfam" id="PF10123">
    <property type="entry name" value="Mu-like_Pro"/>
    <property type="match status" value="1"/>
</dbReference>
<feature type="compositionally biased region" description="Low complexity" evidence="1">
    <location>
        <begin position="306"/>
        <end position="323"/>
    </location>
</feature>